<evidence type="ECO:0000259" key="2">
    <source>
        <dbReference type="Pfam" id="PF09835"/>
    </source>
</evidence>
<dbReference type="Pfam" id="PF09835">
    <property type="entry name" value="DUF2062"/>
    <property type="match status" value="1"/>
</dbReference>
<accession>A0A0E2B203</accession>
<feature type="transmembrane region" description="Helical" evidence="1">
    <location>
        <begin position="49"/>
        <end position="79"/>
    </location>
</feature>
<dbReference type="EMBL" id="AHMY02000048">
    <property type="protein sequence ID" value="EKO15197.1"/>
    <property type="molecule type" value="Genomic_DNA"/>
</dbReference>
<protein>
    <submittedName>
        <fullName evidence="3">PF09835 family protein</fullName>
    </submittedName>
</protein>
<evidence type="ECO:0000313" key="4">
    <source>
        <dbReference type="Proteomes" id="UP000006253"/>
    </source>
</evidence>
<keyword evidence="1" id="KW-0472">Membrane</keyword>
<evidence type="ECO:0000256" key="1">
    <source>
        <dbReference type="SAM" id="Phobius"/>
    </source>
</evidence>
<gene>
    <name evidence="3" type="ORF">LEP1GSC081_0977</name>
</gene>
<sequence length="179" mass="19655">MEKETTSMNADHTETKRKSIFHFLKHFSPKNVMDIIKRELKSGITPEKISLSIVVGAGIGVFPLIGTTMTLCGIAGVLLRLNPVSIQLANYLVYPLQILLIFPFLKTGSAATGTSLNLDWAETISVDNVSAIAKGIFDVAGFAVLGWLIWAPGISLILYFLLLPFMKKASKLFQSKKDR</sequence>
<proteinExistence type="predicted"/>
<evidence type="ECO:0000313" key="3">
    <source>
        <dbReference type="EMBL" id="EKO15197.1"/>
    </source>
</evidence>
<feature type="domain" description="DUF2062" evidence="2">
    <location>
        <begin position="36"/>
        <end position="169"/>
    </location>
</feature>
<organism evidence="3 4">
    <name type="scientific">Leptospira kirschneri str. H1</name>
    <dbReference type="NCBI Taxonomy" id="1049966"/>
    <lineage>
        <taxon>Bacteria</taxon>
        <taxon>Pseudomonadati</taxon>
        <taxon>Spirochaetota</taxon>
        <taxon>Spirochaetia</taxon>
        <taxon>Leptospirales</taxon>
        <taxon>Leptospiraceae</taxon>
        <taxon>Leptospira</taxon>
    </lineage>
</organism>
<dbReference type="PANTHER" id="PTHR35102">
    <property type="entry name" value="E3 UBIQUITIN-PROTEIN LIGASE"/>
    <property type="match status" value="1"/>
</dbReference>
<name>A0A0E2B203_9LEPT</name>
<keyword evidence="1" id="KW-1133">Transmembrane helix</keyword>
<feature type="transmembrane region" description="Helical" evidence="1">
    <location>
        <begin position="91"/>
        <end position="111"/>
    </location>
</feature>
<dbReference type="AlphaFoldDB" id="A0A0E2B203"/>
<dbReference type="PANTHER" id="PTHR35102:SF1">
    <property type="entry name" value="E3 UBIQUITIN-PROTEIN LIGASE"/>
    <property type="match status" value="1"/>
</dbReference>
<dbReference type="InterPro" id="IPR018639">
    <property type="entry name" value="DUF2062"/>
</dbReference>
<reference evidence="3 4" key="1">
    <citation type="submission" date="2012-10" db="EMBL/GenBank/DDBJ databases">
        <authorList>
            <person name="Harkins D.M."/>
            <person name="Durkin A.S."/>
            <person name="Brinkac L.M."/>
            <person name="Selengut J.D."/>
            <person name="Sanka R."/>
            <person name="DePew J."/>
            <person name="Purushe J."/>
            <person name="Peacock S.J."/>
            <person name="Thaipadungpanit J."/>
            <person name="Wuthiekanun V.W."/>
            <person name="Day N.P."/>
            <person name="Vinetz J.M."/>
            <person name="Sutton G.G."/>
            <person name="Nelson W.C."/>
            <person name="Fouts D.E."/>
        </authorList>
    </citation>
    <scope>NUCLEOTIDE SEQUENCE [LARGE SCALE GENOMIC DNA]</scope>
    <source>
        <strain evidence="3 4">H1</strain>
    </source>
</reference>
<feature type="transmembrane region" description="Helical" evidence="1">
    <location>
        <begin position="147"/>
        <end position="166"/>
    </location>
</feature>
<keyword evidence="1" id="KW-0812">Transmembrane</keyword>
<dbReference type="Proteomes" id="UP000006253">
    <property type="component" value="Unassembled WGS sequence"/>
</dbReference>
<comment type="caution">
    <text evidence="3">The sequence shown here is derived from an EMBL/GenBank/DDBJ whole genome shotgun (WGS) entry which is preliminary data.</text>
</comment>